<dbReference type="OrthoDB" id="8064020at2759"/>
<protein>
    <submittedName>
        <fullName evidence="1">Uncharacterized protein</fullName>
    </submittedName>
</protein>
<dbReference type="InParanoid" id="A0A0Q9X2D9"/>
<reference evidence="1 2" key="1">
    <citation type="journal article" date="2007" name="Nature">
        <title>Evolution of genes and genomes on the Drosophila phylogeny.</title>
        <authorList>
            <consortium name="Drosophila 12 Genomes Consortium"/>
            <person name="Clark A.G."/>
            <person name="Eisen M.B."/>
            <person name="Smith D.R."/>
            <person name="Bergman C.M."/>
            <person name="Oliver B."/>
            <person name="Markow T.A."/>
            <person name="Kaufman T.C."/>
            <person name="Kellis M."/>
            <person name="Gelbart W."/>
            <person name="Iyer V.N."/>
            <person name="Pollard D.A."/>
            <person name="Sackton T.B."/>
            <person name="Larracuente A.M."/>
            <person name="Singh N.D."/>
            <person name="Abad J.P."/>
            <person name="Abt D.N."/>
            <person name="Adryan B."/>
            <person name="Aguade M."/>
            <person name="Akashi H."/>
            <person name="Anderson W.W."/>
            <person name="Aquadro C.F."/>
            <person name="Ardell D.H."/>
            <person name="Arguello R."/>
            <person name="Artieri C.G."/>
            <person name="Barbash D.A."/>
            <person name="Barker D."/>
            <person name="Barsanti P."/>
            <person name="Batterham P."/>
            <person name="Batzoglou S."/>
            <person name="Begun D."/>
            <person name="Bhutkar A."/>
            <person name="Blanco E."/>
            <person name="Bosak S.A."/>
            <person name="Bradley R.K."/>
            <person name="Brand A.D."/>
            <person name="Brent M.R."/>
            <person name="Brooks A.N."/>
            <person name="Brown R.H."/>
            <person name="Butlin R.K."/>
            <person name="Caggese C."/>
            <person name="Calvi B.R."/>
            <person name="Bernardo de Carvalho A."/>
            <person name="Caspi A."/>
            <person name="Castrezana S."/>
            <person name="Celniker S.E."/>
            <person name="Chang J.L."/>
            <person name="Chapple C."/>
            <person name="Chatterji S."/>
            <person name="Chinwalla A."/>
            <person name="Civetta A."/>
            <person name="Clifton S.W."/>
            <person name="Comeron J.M."/>
            <person name="Costello J.C."/>
            <person name="Coyne J.A."/>
            <person name="Daub J."/>
            <person name="David R.G."/>
            <person name="Delcher A.L."/>
            <person name="Delehaunty K."/>
            <person name="Do C.B."/>
            <person name="Ebling H."/>
            <person name="Edwards K."/>
            <person name="Eickbush T."/>
            <person name="Evans J.D."/>
            <person name="Filipski A."/>
            <person name="Findeiss S."/>
            <person name="Freyhult E."/>
            <person name="Fulton L."/>
            <person name="Fulton R."/>
            <person name="Garcia A.C."/>
            <person name="Gardiner A."/>
            <person name="Garfield D.A."/>
            <person name="Garvin B.E."/>
            <person name="Gibson G."/>
            <person name="Gilbert D."/>
            <person name="Gnerre S."/>
            <person name="Godfrey J."/>
            <person name="Good R."/>
            <person name="Gotea V."/>
            <person name="Gravely B."/>
            <person name="Greenberg A.J."/>
            <person name="Griffiths-Jones S."/>
            <person name="Gross S."/>
            <person name="Guigo R."/>
            <person name="Gustafson E.A."/>
            <person name="Haerty W."/>
            <person name="Hahn M.W."/>
            <person name="Halligan D.L."/>
            <person name="Halpern A.L."/>
            <person name="Halter G.M."/>
            <person name="Han M.V."/>
            <person name="Heger A."/>
            <person name="Hillier L."/>
            <person name="Hinrichs A.S."/>
            <person name="Holmes I."/>
            <person name="Hoskins R.A."/>
            <person name="Hubisz M.J."/>
            <person name="Hultmark D."/>
            <person name="Huntley M.A."/>
            <person name="Jaffe D.B."/>
            <person name="Jagadeeshan S."/>
            <person name="Jeck W.R."/>
            <person name="Johnson J."/>
            <person name="Jones C.D."/>
            <person name="Jordan W.C."/>
            <person name="Karpen G.H."/>
            <person name="Kataoka E."/>
            <person name="Keightley P.D."/>
            <person name="Kheradpour P."/>
            <person name="Kirkness E.F."/>
            <person name="Koerich L.B."/>
            <person name="Kristiansen K."/>
            <person name="Kudrna D."/>
            <person name="Kulathinal R.J."/>
            <person name="Kumar S."/>
            <person name="Kwok R."/>
            <person name="Lander E."/>
            <person name="Langley C.H."/>
            <person name="Lapoint R."/>
            <person name="Lazzaro B.P."/>
            <person name="Lee S.J."/>
            <person name="Levesque L."/>
            <person name="Li R."/>
            <person name="Lin C.F."/>
            <person name="Lin M.F."/>
            <person name="Lindblad-Toh K."/>
            <person name="Llopart A."/>
            <person name="Long M."/>
            <person name="Low L."/>
            <person name="Lozovsky E."/>
            <person name="Lu J."/>
            <person name="Luo M."/>
            <person name="Machado C.A."/>
            <person name="Makalowski W."/>
            <person name="Marzo M."/>
            <person name="Matsuda M."/>
            <person name="Matzkin L."/>
            <person name="McAllister B."/>
            <person name="McBride C.S."/>
            <person name="McKernan B."/>
            <person name="McKernan K."/>
            <person name="Mendez-Lago M."/>
            <person name="Minx P."/>
            <person name="Mollenhauer M.U."/>
            <person name="Montooth K."/>
            <person name="Mount S.M."/>
            <person name="Mu X."/>
            <person name="Myers E."/>
            <person name="Negre B."/>
            <person name="Newfeld S."/>
            <person name="Nielsen R."/>
            <person name="Noor M.A."/>
            <person name="O'Grady P."/>
            <person name="Pachter L."/>
            <person name="Papaceit M."/>
            <person name="Parisi M.J."/>
            <person name="Parisi M."/>
            <person name="Parts L."/>
            <person name="Pedersen J.S."/>
            <person name="Pesole G."/>
            <person name="Phillippy A.M."/>
            <person name="Ponting C.P."/>
            <person name="Pop M."/>
            <person name="Porcelli D."/>
            <person name="Powell J.R."/>
            <person name="Prohaska S."/>
            <person name="Pruitt K."/>
            <person name="Puig M."/>
            <person name="Quesneville H."/>
            <person name="Ram K.R."/>
            <person name="Rand D."/>
            <person name="Rasmussen M.D."/>
            <person name="Reed L.K."/>
            <person name="Reenan R."/>
            <person name="Reily A."/>
            <person name="Remington K.A."/>
            <person name="Rieger T.T."/>
            <person name="Ritchie M.G."/>
            <person name="Robin C."/>
            <person name="Rogers Y.H."/>
            <person name="Rohde C."/>
            <person name="Rozas J."/>
            <person name="Rubenfield M.J."/>
            <person name="Ruiz A."/>
            <person name="Russo S."/>
            <person name="Salzberg S.L."/>
            <person name="Sanchez-Gracia A."/>
            <person name="Saranga D.J."/>
            <person name="Sato H."/>
            <person name="Schaeffer S.W."/>
            <person name="Schatz M.C."/>
            <person name="Schlenke T."/>
            <person name="Schwartz R."/>
            <person name="Segarra C."/>
            <person name="Singh R.S."/>
            <person name="Sirot L."/>
            <person name="Sirota M."/>
            <person name="Sisneros N.B."/>
            <person name="Smith C.D."/>
            <person name="Smith T.F."/>
            <person name="Spieth J."/>
            <person name="Stage D.E."/>
            <person name="Stark A."/>
            <person name="Stephan W."/>
            <person name="Strausberg R.L."/>
            <person name="Strempel S."/>
            <person name="Sturgill D."/>
            <person name="Sutton G."/>
            <person name="Sutton G.G."/>
            <person name="Tao W."/>
            <person name="Teichmann S."/>
            <person name="Tobari Y.N."/>
            <person name="Tomimura Y."/>
            <person name="Tsolas J.M."/>
            <person name="Valente V.L."/>
            <person name="Venter E."/>
            <person name="Venter J.C."/>
            <person name="Vicario S."/>
            <person name="Vieira F.G."/>
            <person name="Vilella A.J."/>
            <person name="Villasante A."/>
            <person name="Walenz B."/>
            <person name="Wang J."/>
            <person name="Wasserman M."/>
            <person name="Watts T."/>
            <person name="Wilson D."/>
            <person name="Wilson R.K."/>
            <person name="Wing R.A."/>
            <person name="Wolfner M.F."/>
            <person name="Wong A."/>
            <person name="Wong G.K."/>
            <person name="Wu C.I."/>
            <person name="Wu G."/>
            <person name="Yamamoto D."/>
            <person name="Yang H.P."/>
            <person name="Yang S.P."/>
            <person name="Yorke J.A."/>
            <person name="Yoshida K."/>
            <person name="Zdobnov E."/>
            <person name="Zhang P."/>
            <person name="Zhang Y."/>
            <person name="Zimin A.V."/>
            <person name="Baldwin J."/>
            <person name="Abdouelleil A."/>
            <person name="Abdulkadir J."/>
            <person name="Abebe A."/>
            <person name="Abera B."/>
            <person name="Abreu J."/>
            <person name="Acer S.C."/>
            <person name="Aftuck L."/>
            <person name="Alexander A."/>
            <person name="An P."/>
            <person name="Anderson E."/>
            <person name="Anderson S."/>
            <person name="Arachi H."/>
            <person name="Azer M."/>
            <person name="Bachantsang P."/>
            <person name="Barry A."/>
            <person name="Bayul T."/>
            <person name="Berlin A."/>
            <person name="Bessette D."/>
            <person name="Bloom T."/>
            <person name="Blye J."/>
            <person name="Boguslavskiy L."/>
            <person name="Bonnet C."/>
            <person name="Boukhgalter B."/>
            <person name="Bourzgui I."/>
            <person name="Brown A."/>
            <person name="Cahill P."/>
            <person name="Channer S."/>
            <person name="Cheshatsang Y."/>
            <person name="Chuda L."/>
            <person name="Citroen M."/>
            <person name="Collymore A."/>
            <person name="Cooke P."/>
            <person name="Costello M."/>
            <person name="D'Aco K."/>
            <person name="Daza R."/>
            <person name="De Haan G."/>
            <person name="DeGray S."/>
            <person name="DeMaso C."/>
            <person name="Dhargay N."/>
            <person name="Dooley K."/>
            <person name="Dooley E."/>
            <person name="Doricent M."/>
            <person name="Dorje P."/>
            <person name="Dorjee K."/>
            <person name="Dupes A."/>
            <person name="Elong R."/>
            <person name="Falk J."/>
            <person name="Farina A."/>
            <person name="Faro S."/>
            <person name="Ferguson D."/>
            <person name="Fisher S."/>
            <person name="Foley C.D."/>
            <person name="Franke A."/>
            <person name="Friedrich D."/>
            <person name="Gadbois L."/>
            <person name="Gearin G."/>
            <person name="Gearin C.R."/>
            <person name="Giannoukos G."/>
            <person name="Goode T."/>
            <person name="Graham J."/>
            <person name="Grandbois E."/>
            <person name="Grewal S."/>
            <person name="Gyaltsen K."/>
            <person name="Hafez N."/>
            <person name="Hagos B."/>
            <person name="Hall J."/>
            <person name="Henson C."/>
            <person name="Hollinger A."/>
            <person name="Honan T."/>
            <person name="Huard M.D."/>
            <person name="Hughes L."/>
            <person name="Hurhula B."/>
            <person name="Husby M.E."/>
            <person name="Kamat A."/>
            <person name="Kanga B."/>
            <person name="Kashin S."/>
            <person name="Khazanovich D."/>
            <person name="Kisner P."/>
            <person name="Lance K."/>
            <person name="Lara M."/>
            <person name="Lee W."/>
            <person name="Lennon N."/>
            <person name="Letendre F."/>
            <person name="LeVine R."/>
            <person name="Lipovsky A."/>
            <person name="Liu X."/>
            <person name="Liu J."/>
            <person name="Liu S."/>
            <person name="Lokyitsang T."/>
            <person name="Lokyitsang Y."/>
            <person name="Lubonja R."/>
            <person name="Lui A."/>
            <person name="MacDonald P."/>
            <person name="Magnisalis V."/>
            <person name="Maru K."/>
            <person name="Matthews C."/>
            <person name="McCusker W."/>
            <person name="McDonough S."/>
            <person name="Mehta T."/>
            <person name="Meldrim J."/>
            <person name="Meneus L."/>
            <person name="Mihai O."/>
            <person name="Mihalev A."/>
            <person name="Mihova T."/>
            <person name="Mittelman R."/>
            <person name="Mlenga V."/>
            <person name="Montmayeur A."/>
            <person name="Mulrain L."/>
            <person name="Navidi A."/>
            <person name="Naylor J."/>
            <person name="Negash T."/>
            <person name="Nguyen T."/>
            <person name="Nguyen N."/>
            <person name="Nicol R."/>
            <person name="Norbu C."/>
            <person name="Norbu N."/>
            <person name="Novod N."/>
            <person name="O'Neill B."/>
            <person name="Osman S."/>
            <person name="Markiewicz E."/>
            <person name="Oyono O.L."/>
            <person name="Patti C."/>
            <person name="Phunkhang P."/>
            <person name="Pierre F."/>
            <person name="Priest M."/>
            <person name="Raghuraman S."/>
            <person name="Rege F."/>
            <person name="Reyes R."/>
            <person name="Rise C."/>
            <person name="Rogov P."/>
            <person name="Ross K."/>
            <person name="Ryan E."/>
            <person name="Settipalli S."/>
            <person name="Shea T."/>
            <person name="Sherpa N."/>
            <person name="Shi L."/>
            <person name="Shih D."/>
            <person name="Sparrow T."/>
            <person name="Spaulding J."/>
            <person name="Stalker J."/>
            <person name="Stange-Thomann N."/>
            <person name="Stavropoulos S."/>
            <person name="Stone C."/>
            <person name="Strader C."/>
            <person name="Tesfaye S."/>
            <person name="Thomson T."/>
            <person name="Thoulutsang Y."/>
            <person name="Thoulutsang D."/>
            <person name="Topham K."/>
            <person name="Topping I."/>
            <person name="Tsamla T."/>
            <person name="Vassiliev H."/>
            <person name="Vo A."/>
            <person name="Wangchuk T."/>
            <person name="Wangdi T."/>
            <person name="Weiand M."/>
            <person name="Wilkinson J."/>
            <person name="Wilson A."/>
            <person name="Yadav S."/>
            <person name="Young G."/>
            <person name="Yu Q."/>
            <person name="Zembek L."/>
            <person name="Zhong D."/>
            <person name="Zimmer A."/>
            <person name="Zwirko Z."/>
            <person name="Jaffe D.B."/>
            <person name="Alvarez P."/>
            <person name="Brockman W."/>
            <person name="Butler J."/>
            <person name="Chin C."/>
            <person name="Gnerre S."/>
            <person name="Grabherr M."/>
            <person name="Kleber M."/>
            <person name="Mauceli E."/>
            <person name="MacCallum I."/>
        </authorList>
    </citation>
    <scope>NUCLEOTIDE SEQUENCE [LARGE SCALE GENOMIC DNA]</scope>
    <source>
        <strain evidence="2">Tucson 14030-0811.24</strain>
    </source>
</reference>
<name>A0A0Q9X2D9_DROWI</name>
<keyword evidence="2" id="KW-1185">Reference proteome</keyword>
<accession>A0A0Q9X2D9</accession>
<dbReference type="PANTHER" id="PTHR20898">
    <property type="entry name" value="DAEDALUS ON 3-RELATED-RELATED"/>
    <property type="match status" value="1"/>
</dbReference>
<gene>
    <name evidence="1" type="primary">Dwil\GK18941</name>
    <name evidence="1" type="ORF">Dwil_GK18941</name>
</gene>
<proteinExistence type="predicted"/>
<organism evidence="1 2">
    <name type="scientific">Drosophila willistoni</name>
    <name type="common">Fruit fly</name>
    <dbReference type="NCBI Taxonomy" id="7260"/>
    <lineage>
        <taxon>Eukaryota</taxon>
        <taxon>Metazoa</taxon>
        <taxon>Ecdysozoa</taxon>
        <taxon>Arthropoda</taxon>
        <taxon>Hexapoda</taxon>
        <taxon>Insecta</taxon>
        <taxon>Pterygota</taxon>
        <taxon>Neoptera</taxon>
        <taxon>Endopterygota</taxon>
        <taxon>Diptera</taxon>
        <taxon>Brachycera</taxon>
        <taxon>Muscomorpha</taxon>
        <taxon>Ephydroidea</taxon>
        <taxon>Drosophilidae</taxon>
        <taxon>Drosophila</taxon>
        <taxon>Sophophora</taxon>
    </lineage>
</organism>
<dbReference type="EMBL" id="CH964272">
    <property type="protein sequence ID" value="KRG00058.1"/>
    <property type="molecule type" value="Genomic_DNA"/>
</dbReference>
<sequence>MNHKCPFNFLGNTKSGNPVIKYFYGFFAPYTNANHSCPFNHDIMVNQVPTSFVDYRMTQLLPFPEGDYMIDLTAISWETVNNFILDNYYIN</sequence>
<dbReference type="Proteomes" id="UP000007798">
    <property type="component" value="Unassembled WGS sequence"/>
</dbReference>
<evidence type="ECO:0000313" key="2">
    <source>
        <dbReference type="Proteomes" id="UP000007798"/>
    </source>
</evidence>
<evidence type="ECO:0000313" key="1">
    <source>
        <dbReference type="EMBL" id="KRG00058.1"/>
    </source>
</evidence>
<dbReference type="InterPro" id="IPR010512">
    <property type="entry name" value="DUF1091"/>
</dbReference>
<dbReference type="Pfam" id="PF06477">
    <property type="entry name" value="DUF1091"/>
    <property type="match status" value="1"/>
</dbReference>
<dbReference type="AlphaFoldDB" id="A0A0Q9X2D9"/>
<dbReference type="PANTHER" id="PTHR20898:SF0">
    <property type="entry name" value="DAEDALUS ON 3-RELATED"/>
    <property type="match status" value="1"/>
</dbReference>